<dbReference type="GO" id="GO:0000722">
    <property type="term" value="P:telomere maintenance via recombination"/>
    <property type="evidence" value="ECO:0007669"/>
    <property type="project" value="EnsemblFungi"/>
</dbReference>
<dbReference type="PANTHER" id="PTHR15840:SF10">
    <property type="entry name" value="EKC_KEOPS COMPLEX SUBUNIT TPRKB"/>
    <property type="match status" value="1"/>
</dbReference>
<organism evidence="9 10">
    <name type="scientific">Lachancea dasiensis</name>
    <dbReference type="NCBI Taxonomy" id="1072105"/>
    <lineage>
        <taxon>Eukaryota</taxon>
        <taxon>Fungi</taxon>
        <taxon>Dikarya</taxon>
        <taxon>Ascomycota</taxon>
        <taxon>Saccharomycotina</taxon>
        <taxon>Saccharomycetes</taxon>
        <taxon>Saccharomycetales</taxon>
        <taxon>Saccharomycetaceae</taxon>
        <taxon>Lachancea</taxon>
    </lineage>
</organism>
<protein>
    <recommendedName>
        <fullName evidence="4">EKC/KEOPS complex subunit CGI121</fullName>
    </recommendedName>
    <alternativeName>
        <fullName evidence="3">EKC/KEOPS complex subunit cgi121</fullName>
    </alternativeName>
</protein>
<sequence>MLTHSIPQFQGFQIKAAYFEDVKNGELLRQQVASMPFAMIDAACICSLEQLFCAVHKALLEYTYNRLRTKNLNSECILSLSPTSNIGEAFKRFGIKETTTNIICLAITEGKESGVIEGTEHVLFQGVEGEEIELSDGTLGSRADVEIIKKVRLNRAT</sequence>
<dbReference type="GO" id="GO:0005829">
    <property type="term" value="C:cytosol"/>
    <property type="evidence" value="ECO:0007669"/>
    <property type="project" value="TreeGrafter"/>
</dbReference>
<evidence type="ECO:0000313" key="9">
    <source>
        <dbReference type="EMBL" id="SCU94313.1"/>
    </source>
</evidence>
<evidence type="ECO:0000256" key="5">
    <source>
        <dbReference type="ARBA" id="ARBA00022694"/>
    </source>
</evidence>
<dbReference type="OrthoDB" id="329139at2759"/>
<evidence type="ECO:0000256" key="3">
    <source>
        <dbReference type="ARBA" id="ARBA00015316"/>
    </source>
</evidence>
<evidence type="ECO:0000313" key="10">
    <source>
        <dbReference type="Proteomes" id="UP000190274"/>
    </source>
</evidence>
<dbReference type="GO" id="GO:0045944">
    <property type="term" value="P:positive regulation of transcription by RNA polymerase II"/>
    <property type="evidence" value="ECO:0007669"/>
    <property type="project" value="EnsemblFungi"/>
</dbReference>
<dbReference type="Proteomes" id="UP000190274">
    <property type="component" value="Chromosome G"/>
</dbReference>
<keyword evidence="10" id="KW-1185">Reference proteome</keyword>
<dbReference type="SUPFAM" id="SSF143870">
    <property type="entry name" value="PF0523-like"/>
    <property type="match status" value="1"/>
</dbReference>
<dbReference type="GO" id="GO:0000049">
    <property type="term" value="F:tRNA binding"/>
    <property type="evidence" value="ECO:0007669"/>
    <property type="project" value="EnsemblFungi"/>
</dbReference>
<name>A0A1G4JTY2_9SACH</name>
<comment type="function">
    <text evidence="7">Component of the EKC/KEOPS complex that is required for the formation of a threonylcarbamoyl group on adenosine at position 37 (t(6)A37) in tRNAs that read codons beginning with adenine. The complex is probably involved in the transfer of the threonylcarbamoyl moiety of threonylcarbamoyl-AMP (TC-AMP) to the N6 group of A37. CGI121 acts as an allosteric effector that regulates the t(6)A activity of the complex. The EKC/KEOPS complex also promotes both telomere uncapping and telomere elongation. The complex is required for efficient recruitment of transcriptional coactivators. CGI121 is not required for tRNA modification.</text>
</comment>
<comment type="subcellular location">
    <subcellularLocation>
        <location evidence="1">Nucleus</location>
    </subcellularLocation>
</comment>
<dbReference type="GO" id="GO:0002949">
    <property type="term" value="P:tRNA threonylcarbamoyladenosine modification"/>
    <property type="evidence" value="ECO:0007669"/>
    <property type="project" value="TreeGrafter"/>
</dbReference>
<dbReference type="InterPro" id="IPR036504">
    <property type="entry name" value="CGI121/TPRKB_sf"/>
</dbReference>
<dbReference type="GO" id="GO:0000408">
    <property type="term" value="C:EKC/KEOPS complex"/>
    <property type="evidence" value="ECO:0007669"/>
    <property type="project" value="EnsemblFungi"/>
</dbReference>
<dbReference type="EMBL" id="LT598457">
    <property type="protein sequence ID" value="SCU94313.1"/>
    <property type="molecule type" value="Genomic_DNA"/>
</dbReference>
<evidence type="ECO:0000256" key="2">
    <source>
        <dbReference type="ARBA" id="ARBA00005546"/>
    </source>
</evidence>
<evidence type="ECO:0000256" key="6">
    <source>
        <dbReference type="ARBA" id="ARBA00023242"/>
    </source>
</evidence>
<dbReference type="Gene3D" id="3.30.2380.10">
    <property type="entry name" value="CGI121/TPRKB"/>
    <property type="match status" value="1"/>
</dbReference>
<dbReference type="AlphaFoldDB" id="A0A1G4JTY2"/>
<dbReference type="InterPro" id="IPR013926">
    <property type="entry name" value="CGI121/TPRKB"/>
</dbReference>
<dbReference type="STRING" id="1266660.A0A1G4JTY2"/>
<keyword evidence="6 8" id="KW-0539">Nucleus</keyword>
<gene>
    <name evidence="9" type="ORF">LADA_0G07822G</name>
</gene>
<evidence type="ECO:0000256" key="1">
    <source>
        <dbReference type="ARBA" id="ARBA00004123"/>
    </source>
</evidence>
<proteinExistence type="inferred from homology"/>
<reference evidence="10" key="1">
    <citation type="submission" date="2016-03" db="EMBL/GenBank/DDBJ databases">
        <authorList>
            <person name="Devillers H."/>
        </authorList>
    </citation>
    <scope>NUCLEOTIDE SEQUENCE [LARGE SCALE GENOMIC DNA]</scope>
</reference>
<evidence type="ECO:0000256" key="4">
    <source>
        <dbReference type="ARBA" id="ARBA00016009"/>
    </source>
</evidence>
<accession>A0A1G4JTY2</accession>
<dbReference type="Pfam" id="PF08617">
    <property type="entry name" value="CGI-121"/>
    <property type="match status" value="1"/>
</dbReference>
<dbReference type="GO" id="GO:0005634">
    <property type="term" value="C:nucleus"/>
    <property type="evidence" value="ECO:0007669"/>
    <property type="project" value="UniProtKB-SubCell"/>
</dbReference>
<evidence type="ECO:0000256" key="8">
    <source>
        <dbReference type="RuleBase" id="RU004398"/>
    </source>
</evidence>
<evidence type="ECO:0000256" key="7">
    <source>
        <dbReference type="ARBA" id="ARBA00025043"/>
    </source>
</evidence>
<dbReference type="PANTHER" id="PTHR15840">
    <property type="entry name" value="CGI-121 FAMILY MEMBER"/>
    <property type="match status" value="1"/>
</dbReference>
<comment type="similarity">
    <text evidence="2 8">Belongs to the CGI121/TPRKB family.</text>
</comment>
<keyword evidence="5" id="KW-0819">tRNA processing</keyword>